<feature type="domain" description="F-box" evidence="2">
    <location>
        <begin position="2"/>
        <end position="47"/>
    </location>
</feature>
<reference evidence="3 4" key="1">
    <citation type="submission" date="2019-10" db="EMBL/GenBank/DDBJ databases">
        <authorList>
            <person name="Palmer J.M."/>
        </authorList>
    </citation>
    <scope>NUCLEOTIDE SEQUENCE [LARGE SCALE GENOMIC DNA]</scope>
    <source>
        <strain evidence="3 4">TWF694</strain>
    </source>
</reference>
<protein>
    <recommendedName>
        <fullName evidence="2">F-box domain-containing protein</fullName>
    </recommendedName>
</protein>
<feature type="compositionally biased region" description="Basic and acidic residues" evidence="1">
    <location>
        <begin position="93"/>
        <end position="103"/>
    </location>
</feature>
<dbReference type="SUPFAM" id="SSF52047">
    <property type="entry name" value="RNI-like"/>
    <property type="match status" value="1"/>
</dbReference>
<accession>A0AAV9XL92</accession>
<dbReference type="Gene3D" id="3.80.10.10">
    <property type="entry name" value="Ribonuclease Inhibitor"/>
    <property type="match status" value="1"/>
</dbReference>
<dbReference type="InterPro" id="IPR001810">
    <property type="entry name" value="F-box_dom"/>
</dbReference>
<proteinExistence type="predicted"/>
<keyword evidence="4" id="KW-1185">Reference proteome</keyword>
<dbReference type="Proteomes" id="UP001365542">
    <property type="component" value="Unassembled WGS sequence"/>
</dbReference>
<evidence type="ECO:0000259" key="2">
    <source>
        <dbReference type="PROSITE" id="PS50181"/>
    </source>
</evidence>
<name>A0AAV9XL92_9PEZI</name>
<comment type="caution">
    <text evidence="3">The sequence shown here is derived from an EMBL/GenBank/DDBJ whole genome shotgun (WGS) entry which is preliminary data.</text>
</comment>
<evidence type="ECO:0000256" key="1">
    <source>
        <dbReference type="SAM" id="MobiDB-lite"/>
    </source>
</evidence>
<evidence type="ECO:0000313" key="3">
    <source>
        <dbReference type="EMBL" id="KAK6542367.1"/>
    </source>
</evidence>
<organism evidence="3 4">
    <name type="scientific">Orbilia ellipsospora</name>
    <dbReference type="NCBI Taxonomy" id="2528407"/>
    <lineage>
        <taxon>Eukaryota</taxon>
        <taxon>Fungi</taxon>
        <taxon>Dikarya</taxon>
        <taxon>Ascomycota</taxon>
        <taxon>Pezizomycotina</taxon>
        <taxon>Orbiliomycetes</taxon>
        <taxon>Orbiliales</taxon>
        <taxon>Orbiliaceae</taxon>
        <taxon>Orbilia</taxon>
    </lineage>
</organism>
<dbReference type="InterPro" id="IPR032675">
    <property type="entry name" value="LRR_dom_sf"/>
</dbReference>
<dbReference type="EMBL" id="JAVHJO010000002">
    <property type="protein sequence ID" value="KAK6542367.1"/>
    <property type="molecule type" value="Genomic_DNA"/>
</dbReference>
<dbReference type="PROSITE" id="PS50181">
    <property type="entry name" value="FBOX"/>
    <property type="match status" value="1"/>
</dbReference>
<feature type="region of interest" description="Disordered" evidence="1">
    <location>
        <begin position="93"/>
        <end position="113"/>
    </location>
</feature>
<sequence>MPPHLLQLPVETLTQIIGLCDHESLRQLRQVHQTLELIANPVFFRKYTLRRSNGAVAHMSDHPIFGAWLDKESPSNRGFRLMLENVQEFHVENLSDPPRRGPPDDFPDNSKLSSTGLMLNVQDIICSMKKLRELRWVIGNGNNKGPQMINLSSIADQITKLTIELYPYIFSDTAATGALAGELFSSFNLFSNLKYLDLGIGNPFIKFGTVFNNLPRLRHLKFHATGYGHYYPVDSQGFKATTIIDFFKAQTVPFKLQTLNVKGFDHRTSFPDEIVRIYFSELEELNIRSEQFLNAPTSEVYDTIWEGLRQRSVKLKRVEAWGECKPLLRYLKSYEGTLEVVKLKIAPYYCTNHTDVGTCRTHHDAVEQFMAGIWGDVIPAHKYSLRELCILPGSQHGGSYGVRPEFMSEMNEREPWRITDAAEGALVLCEKLEQIHLGSWIVPHLERAVEVAVRMPALRTLEYNLGGLSSRPSSAASWLDTSAHIRNKVFQLRHEVMGLRWDGGEVPEERWRGLDFIIVPLEKVRLEKDKRKSRRGMWKVVDNLSNLRELNTLI</sequence>
<evidence type="ECO:0000313" key="4">
    <source>
        <dbReference type="Proteomes" id="UP001365542"/>
    </source>
</evidence>
<dbReference type="AlphaFoldDB" id="A0AAV9XL92"/>
<gene>
    <name evidence="3" type="ORF">TWF694_006325</name>
</gene>